<dbReference type="GO" id="GO:0006352">
    <property type="term" value="P:DNA-templated transcription initiation"/>
    <property type="evidence" value="ECO:0007669"/>
    <property type="project" value="InterPro"/>
</dbReference>
<protein>
    <recommendedName>
        <fullName evidence="6">RNA polymerase sigma factor 70 region 4 type 2 domain-containing protein</fullName>
    </recommendedName>
</protein>
<evidence type="ECO:0000256" key="5">
    <source>
        <dbReference type="SAM" id="MobiDB-lite"/>
    </source>
</evidence>
<comment type="similarity">
    <text evidence="1">Belongs to the sigma-70 factor family. ECF subfamily.</text>
</comment>
<dbReference type="InterPro" id="IPR039425">
    <property type="entry name" value="RNA_pol_sigma-70-like"/>
</dbReference>
<dbReference type="Gene3D" id="1.10.10.10">
    <property type="entry name" value="Winged helix-like DNA-binding domain superfamily/Winged helix DNA-binding domain"/>
    <property type="match status" value="1"/>
</dbReference>
<gene>
    <name evidence="7" type="ORF">DWB77_04510</name>
</gene>
<evidence type="ECO:0000256" key="3">
    <source>
        <dbReference type="ARBA" id="ARBA00023082"/>
    </source>
</evidence>
<accession>A0A387HNB8</accession>
<dbReference type="PANTHER" id="PTHR43133">
    <property type="entry name" value="RNA POLYMERASE ECF-TYPE SIGMA FACTO"/>
    <property type="match status" value="1"/>
</dbReference>
<dbReference type="PANTHER" id="PTHR43133:SF46">
    <property type="entry name" value="RNA POLYMERASE SIGMA-70 FACTOR ECF SUBFAMILY"/>
    <property type="match status" value="1"/>
</dbReference>
<dbReference type="GO" id="GO:0003677">
    <property type="term" value="F:DNA binding"/>
    <property type="evidence" value="ECO:0007669"/>
    <property type="project" value="InterPro"/>
</dbReference>
<evidence type="ECO:0000259" key="6">
    <source>
        <dbReference type="Pfam" id="PF08281"/>
    </source>
</evidence>
<dbReference type="InterPro" id="IPR013324">
    <property type="entry name" value="RNA_pol_sigma_r3/r4-like"/>
</dbReference>
<sequence>MMPGTTQERRAERITSGGNGPGGRKLERGEIIALTPKQSERLAELYAEWGGSRLESYTARKLMNCGMSGAKARELAEDLTQDVWVAVARETTKPLMAAENLSEDERRIFLFGRVKTEVHQYFRRGSTSEKPVDWTDPVTCNVLCPVLPSGCARTTLPAYLDAMMARLPERERSALLLRLEDMPMRRLAEHMGCSYPTANRLVETALLLIQIDNPELSADPVAEESLPRWEREELARMSAAQRAALLRMDEVSRRALLLHVGQGLNITDVARRLDVPRYRVLPVLGACASALRALTASDMAVAA</sequence>
<dbReference type="InterPro" id="IPR013249">
    <property type="entry name" value="RNA_pol_sigma70_r4_t2"/>
</dbReference>
<dbReference type="RefSeq" id="WP_120722942.1">
    <property type="nucleotide sequence ID" value="NZ_CP032698.1"/>
</dbReference>
<evidence type="ECO:0000256" key="2">
    <source>
        <dbReference type="ARBA" id="ARBA00023015"/>
    </source>
</evidence>
<dbReference type="EMBL" id="CP032698">
    <property type="protein sequence ID" value="AYG82338.1"/>
    <property type="molecule type" value="Genomic_DNA"/>
</dbReference>
<dbReference type="SUPFAM" id="SSF88659">
    <property type="entry name" value="Sigma3 and sigma4 domains of RNA polymerase sigma factors"/>
    <property type="match status" value="1"/>
</dbReference>
<evidence type="ECO:0000256" key="4">
    <source>
        <dbReference type="ARBA" id="ARBA00023163"/>
    </source>
</evidence>
<evidence type="ECO:0000256" key="1">
    <source>
        <dbReference type="ARBA" id="ARBA00010641"/>
    </source>
</evidence>
<evidence type="ECO:0000313" key="8">
    <source>
        <dbReference type="Proteomes" id="UP000271554"/>
    </source>
</evidence>
<dbReference type="AlphaFoldDB" id="A0A387HNB8"/>
<dbReference type="KEGG" id="shun:DWB77_04510"/>
<keyword evidence="2" id="KW-0805">Transcription regulation</keyword>
<feature type="region of interest" description="Disordered" evidence="5">
    <location>
        <begin position="1"/>
        <end position="27"/>
    </location>
</feature>
<dbReference type="OrthoDB" id="4096723at2"/>
<evidence type="ECO:0000313" key="7">
    <source>
        <dbReference type="EMBL" id="AYG82338.1"/>
    </source>
</evidence>
<organism evidence="7 8">
    <name type="scientific">Streptomyces hundungensis</name>
    <dbReference type="NCBI Taxonomy" id="1077946"/>
    <lineage>
        <taxon>Bacteria</taxon>
        <taxon>Bacillati</taxon>
        <taxon>Actinomycetota</taxon>
        <taxon>Actinomycetes</taxon>
        <taxon>Kitasatosporales</taxon>
        <taxon>Streptomycetaceae</taxon>
        <taxon>Streptomyces</taxon>
    </lineage>
</organism>
<feature type="domain" description="RNA polymerase sigma factor 70 region 4 type 2" evidence="6">
    <location>
        <begin position="159"/>
        <end position="203"/>
    </location>
</feature>
<dbReference type="GO" id="GO:0016987">
    <property type="term" value="F:sigma factor activity"/>
    <property type="evidence" value="ECO:0007669"/>
    <property type="project" value="UniProtKB-KW"/>
</dbReference>
<keyword evidence="8" id="KW-1185">Reference proteome</keyword>
<reference evidence="7 8" key="1">
    <citation type="submission" date="2018-10" db="EMBL/GenBank/DDBJ databases">
        <title>Relationship between Morphology and Antimicrobial Activity in Streptomyces.</title>
        <authorList>
            <person name="Kang H.J."/>
            <person name="Kim S.B."/>
        </authorList>
    </citation>
    <scope>NUCLEOTIDE SEQUENCE [LARGE SCALE GENOMIC DNA]</scope>
    <source>
        <strain evidence="7 8">BH38</strain>
    </source>
</reference>
<proteinExistence type="inferred from homology"/>
<name>A0A387HNB8_9ACTN</name>
<dbReference type="Pfam" id="PF08281">
    <property type="entry name" value="Sigma70_r4_2"/>
    <property type="match status" value="1"/>
</dbReference>
<dbReference type="Proteomes" id="UP000271554">
    <property type="component" value="Chromosome"/>
</dbReference>
<keyword evidence="4" id="KW-0804">Transcription</keyword>
<dbReference type="InterPro" id="IPR036388">
    <property type="entry name" value="WH-like_DNA-bd_sf"/>
</dbReference>
<keyword evidence="3" id="KW-0731">Sigma factor</keyword>